<evidence type="ECO:0000313" key="3">
    <source>
        <dbReference type="EMBL" id="KAK1297666.1"/>
    </source>
</evidence>
<feature type="compositionally biased region" description="Low complexity" evidence="1">
    <location>
        <begin position="83"/>
        <end position="94"/>
    </location>
</feature>
<evidence type="ECO:0000313" key="4">
    <source>
        <dbReference type="Proteomes" id="UP001180020"/>
    </source>
</evidence>
<feature type="region of interest" description="Disordered" evidence="1">
    <location>
        <begin position="75"/>
        <end position="115"/>
    </location>
</feature>
<evidence type="ECO:0000256" key="1">
    <source>
        <dbReference type="SAM" id="MobiDB-lite"/>
    </source>
</evidence>
<sequence>MFFVCTDTRDKSRKIADRLEKARNSTDQQEKPRKSIDRAKLGPGFAATHRPPLQGGCLPILLLTGLPLNQQGICPRPYLSQEPPTSGSLGPSPTIDAGGQAPTEKPSPPAPPRAESIDNILKSIASAGTGTSSKGKAIVEDYPSASLRSRGPINPHSVKVPPRVLTSQGTRRAPLPRPGKPQPLALASKSWAQLFPSQTRRQSNTLLSSVELGTHEGQKFVVCEEEDLKEMDTHWALSLVGYVIGKKPYYKPFVDFLHRLWRPKGNMEILMRNGGFFIAKFSDEDDLMNAMEGGPWLMAGRPIVLRRWSRGMRLEIERLETIPVWIRFPALPLHMWGTRLISKLASAIGKPLYMDSATAGRSHIAFARVCVEISAQLELLDTILY</sequence>
<dbReference type="PANTHER" id="PTHR31286">
    <property type="entry name" value="GLYCINE-RICH CELL WALL STRUCTURAL PROTEIN 1.8-LIKE"/>
    <property type="match status" value="1"/>
</dbReference>
<keyword evidence="4" id="KW-1185">Reference proteome</keyword>
<dbReference type="Pfam" id="PF14111">
    <property type="entry name" value="DUF4283"/>
    <property type="match status" value="1"/>
</dbReference>
<name>A0AAV9D7P3_ACOCL</name>
<reference evidence="3" key="1">
    <citation type="journal article" date="2023" name="Nat. Commun.">
        <title>Diploid and tetraploid genomes of Acorus and the evolution of monocots.</title>
        <authorList>
            <person name="Ma L."/>
            <person name="Liu K.W."/>
            <person name="Li Z."/>
            <person name="Hsiao Y.Y."/>
            <person name="Qi Y."/>
            <person name="Fu T."/>
            <person name="Tang G.D."/>
            <person name="Zhang D."/>
            <person name="Sun W.H."/>
            <person name="Liu D.K."/>
            <person name="Li Y."/>
            <person name="Chen G.Z."/>
            <person name="Liu X.D."/>
            <person name="Liao X.Y."/>
            <person name="Jiang Y.T."/>
            <person name="Yu X."/>
            <person name="Hao Y."/>
            <person name="Huang J."/>
            <person name="Zhao X.W."/>
            <person name="Ke S."/>
            <person name="Chen Y.Y."/>
            <person name="Wu W.L."/>
            <person name="Hsu J.L."/>
            <person name="Lin Y.F."/>
            <person name="Huang M.D."/>
            <person name="Li C.Y."/>
            <person name="Huang L."/>
            <person name="Wang Z.W."/>
            <person name="Zhao X."/>
            <person name="Zhong W.Y."/>
            <person name="Peng D.H."/>
            <person name="Ahmad S."/>
            <person name="Lan S."/>
            <person name="Zhang J.S."/>
            <person name="Tsai W.C."/>
            <person name="Van de Peer Y."/>
            <person name="Liu Z.J."/>
        </authorList>
    </citation>
    <scope>NUCLEOTIDE SEQUENCE</scope>
    <source>
        <strain evidence="3">CP</strain>
    </source>
</reference>
<dbReference type="PANTHER" id="PTHR31286:SF180">
    <property type="entry name" value="OS10G0362600 PROTEIN"/>
    <property type="match status" value="1"/>
</dbReference>
<gene>
    <name evidence="3" type="ORF">QJS10_CPB15g01195</name>
</gene>
<dbReference type="InterPro" id="IPR040256">
    <property type="entry name" value="At4g02000-like"/>
</dbReference>
<accession>A0AAV9D7P3</accession>
<feature type="compositionally biased region" description="Basic and acidic residues" evidence="1">
    <location>
        <begin position="7"/>
        <end position="40"/>
    </location>
</feature>
<dbReference type="Proteomes" id="UP001180020">
    <property type="component" value="Unassembled WGS sequence"/>
</dbReference>
<feature type="region of interest" description="Disordered" evidence="1">
    <location>
        <begin position="1"/>
        <end position="48"/>
    </location>
</feature>
<organism evidence="3 4">
    <name type="scientific">Acorus calamus</name>
    <name type="common">Sweet flag</name>
    <dbReference type="NCBI Taxonomy" id="4465"/>
    <lineage>
        <taxon>Eukaryota</taxon>
        <taxon>Viridiplantae</taxon>
        <taxon>Streptophyta</taxon>
        <taxon>Embryophyta</taxon>
        <taxon>Tracheophyta</taxon>
        <taxon>Spermatophyta</taxon>
        <taxon>Magnoliopsida</taxon>
        <taxon>Liliopsida</taxon>
        <taxon>Acoraceae</taxon>
        <taxon>Acorus</taxon>
    </lineage>
</organism>
<evidence type="ECO:0000259" key="2">
    <source>
        <dbReference type="Pfam" id="PF14111"/>
    </source>
</evidence>
<comment type="caution">
    <text evidence="3">The sequence shown here is derived from an EMBL/GenBank/DDBJ whole genome shotgun (WGS) entry which is preliminary data.</text>
</comment>
<dbReference type="InterPro" id="IPR025558">
    <property type="entry name" value="DUF4283"/>
</dbReference>
<feature type="region of interest" description="Disordered" evidence="1">
    <location>
        <begin position="147"/>
        <end position="183"/>
    </location>
</feature>
<feature type="domain" description="DUF4283" evidence="2">
    <location>
        <begin position="234"/>
        <end position="312"/>
    </location>
</feature>
<dbReference type="EMBL" id="JAUJYO010000015">
    <property type="protein sequence ID" value="KAK1297666.1"/>
    <property type="molecule type" value="Genomic_DNA"/>
</dbReference>
<proteinExistence type="predicted"/>
<reference evidence="3" key="2">
    <citation type="submission" date="2023-06" db="EMBL/GenBank/DDBJ databases">
        <authorList>
            <person name="Ma L."/>
            <person name="Liu K.-W."/>
            <person name="Li Z."/>
            <person name="Hsiao Y.-Y."/>
            <person name="Qi Y."/>
            <person name="Fu T."/>
            <person name="Tang G."/>
            <person name="Zhang D."/>
            <person name="Sun W.-H."/>
            <person name="Liu D.-K."/>
            <person name="Li Y."/>
            <person name="Chen G.-Z."/>
            <person name="Liu X.-D."/>
            <person name="Liao X.-Y."/>
            <person name="Jiang Y.-T."/>
            <person name="Yu X."/>
            <person name="Hao Y."/>
            <person name="Huang J."/>
            <person name="Zhao X.-W."/>
            <person name="Ke S."/>
            <person name="Chen Y.-Y."/>
            <person name="Wu W.-L."/>
            <person name="Hsu J.-L."/>
            <person name="Lin Y.-F."/>
            <person name="Huang M.-D."/>
            <person name="Li C.-Y."/>
            <person name="Huang L."/>
            <person name="Wang Z.-W."/>
            <person name="Zhao X."/>
            <person name="Zhong W.-Y."/>
            <person name="Peng D.-H."/>
            <person name="Ahmad S."/>
            <person name="Lan S."/>
            <person name="Zhang J.-S."/>
            <person name="Tsai W.-C."/>
            <person name="Van De Peer Y."/>
            <person name="Liu Z.-J."/>
        </authorList>
    </citation>
    <scope>NUCLEOTIDE SEQUENCE</scope>
    <source>
        <strain evidence="3">CP</strain>
        <tissue evidence="3">Leaves</tissue>
    </source>
</reference>
<dbReference type="AlphaFoldDB" id="A0AAV9D7P3"/>
<protein>
    <recommendedName>
        <fullName evidence="2">DUF4283 domain-containing protein</fullName>
    </recommendedName>
</protein>